<comment type="caution">
    <text evidence="1">The sequence shown here is derived from an EMBL/GenBank/DDBJ whole genome shotgun (WGS) entry which is preliminary data.</text>
</comment>
<dbReference type="RefSeq" id="WP_314297815.1">
    <property type="nucleotide sequence ID" value="NZ_CAUQOG010000001.1"/>
</dbReference>
<protein>
    <submittedName>
        <fullName evidence="1">Uncharacterized protein</fullName>
    </submittedName>
</protein>
<dbReference type="Proteomes" id="UP001324270">
    <property type="component" value="Unassembled WGS sequence"/>
</dbReference>
<name>A0ABU5Y9E4_9FLAO</name>
<reference evidence="1 2" key="1">
    <citation type="submission" date="2023-12" db="EMBL/GenBank/DDBJ databases">
        <title>Genomic sequences of Capnocytophaga and Parvimonas strains.</title>
        <authorList>
            <person name="Watt R.M."/>
            <person name="Wang M."/>
            <person name="Yang T."/>
            <person name="Tong W.M."/>
        </authorList>
    </citation>
    <scope>NUCLEOTIDE SEQUENCE [LARGE SCALE GENOMIC DNA]</scope>
    <source>
        <strain evidence="1 2">CCUG 13156</strain>
    </source>
</reference>
<keyword evidence="2" id="KW-1185">Reference proteome</keyword>
<evidence type="ECO:0000313" key="2">
    <source>
        <dbReference type="Proteomes" id="UP001324270"/>
    </source>
</evidence>
<dbReference type="EMBL" id="JAYKBV010000008">
    <property type="protein sequence ID" value="MEB3040421.1"/>
    <property type="molecule type" value="Genomic_DNA"/>
</dbReference>
<proteinExistence type="predicted"/>
<organism evidence="1 2">
    <name type="scientific">Capnocytophaga gingivalis</name>
    <dbReference type="NCBI Taxonomy" id="1017"/>
    <lineage>
        <taxon>Bacteria</taxon>
        <taxon>Pseudomonadati</taxon>
        <taxon>Bacteroidota</taxon>
        <taxon>Flavobacteriia</taxon>
        <taxon>Flavobacteriales</taxon>
        <taxon>Flavobacteriaceae</taxon>
        <taxon>Capnocytophaga</taxon>
    </lineage>
</organism>
<evidence type="ECO:0000313" key="1">
    <source>
        <dbReference type="EMBL" id="MEB3040421.1"/>
    </source>
</evidence>
<sequence length="95" mass="11506">MVYPLHQIVCKGGYFTFEFKKDKFVVEEYITFKYNKYANNFLLHRLGCINLGMDKENPYREVQLTTKDFGEVFFEYFGEEAFDEIIDRRWSGEEE</sequence>
<gene>
    <name evidence="1" type="ORF">VJJ49_06900</name>
</gene>
<accession>A0ABU5Y9E4</accession>